<dbReference type="PANTHER" id="PTHR43531:SF16">
    <property type="entry name" value="METHYL-ACCEPTING CHEMOTAXIS PROTEIN II"/>
    <property type="match status" value="1"/>
</dbReference>
<dbReference type="InterPro" id="IPR051310">
    <property type="entry name" value="MCP_chemotaxis"/>
</dbReference>
<name>A0A2V2BL37_9GAMM</name>
<dbReference type="InterPro" id="IPR003122">
    <property type="entry name" value="Tar_rcpt_lig-bd"/>
</dbReference>
<dbReference type="InterPro" id="IPR004090">
    <property type="entry name" value="Chemotax_Me-accpt_rcpt"/>
</dbReference>
<dbReference type="RefSeq" id="WP_109716718.1">
    <property type="nucleotide sequence ID" value="NZ_QGHF01000002.1"/>
</dbReference>
<accession>A0A2V2BL37</accession>
<dbReference type="PROSITE" id="PS50885">
    <property type="entry name" value="HAMP"/>
    <property type="match status" value="1"/>
</dbReference>
<keyword evidence="3" id="KW-0488">Methylation</keyword>
<evidence type="ECO:0000256" key="9">
    <source>
        <dbReference type="ARBA" id="ARBA00023224"/>
    </source>
</evidence>
<evidence type="ECO:0000256" key="3">
    <source>
        <dbReference type="ARBA" id="ARBA00022481"/>
    </source>
</evidence>
<evidence type="ECO:0000256" key="5">
    <source>
        <dbReference type="ARBA" id="ARBA00022519"/>
    </source>
</evidence>
<evidence type="ECO:0000256" key="6">
    <source>
        <dbReference type="ARBA" id="ARBA00022692"/>
    </source>
</evidence>
<protein>
    <submittedName>
        <fullName evidence="16">Methyl-accepting chemotaxis sensory transducer with TarH sensor</fullName>
    </submittedName>
</protein>
<keyword evidence="6 13" id="KW-0812">Transmembrane</keyword>
<dbReference type="FunFam" id="1.10.287.950:FF:000001">
    <property type="entry name" value="Methyl-accepting chemotaxis sensory transducer"/>
    <property type="match status" value="1"/>
</dbReference>
<dbReference type="PANTHER" id="PTHR43531">
    <property type="entry name" value="PROTEIN ICFG"/>
    <property type="match status" value="1"/>
</dbReference>
<dbReference type="CDD" id="cd06225">
    <property type="entry name" value="HAMP"/>
    <property type="match status" value="1"/>
</dbReference>
<dbReference type="SMART" id="SM00319">
    <property type="entry name" value="TarH"/>
    <property type="match status" value="1"/>
</dbReference>
<dbReference type="SUPFAM" id="SSF58104">
    <property type="entry name" value="Methyl-accepting chemotaxis protein (MCP) signaling domain"/>
    <property type="match status" value="1"/>
</dbReference>
<dbReference type="GO" id="GO:0005886">
    <property type="term" value="C:plasma membrane"/>
    <property type="evidence" value="ECO:0007669"/>
    <property type="project" value="UniProtKB-SubCell"/>
</dbReference>
<keyword evidence="2" id="KW-1003">Cell membrane</keyword>
<dbReference type="Pfam" id="PF02203">
    <property type="entry name" value="TarH"/>
    <property type="match status" value="1"/>
</dbReference>
<dbReference type="SMART" id="SM00304">
    <property type="entry name" value="HAMP"/>
    <property type="match status" value="1"/>
</dbReference>
<evidence type="ECO:0000313" key="17">
    <source>
        <dbReference type="Proteomes" id="UP000245981"/>
    </source>
</evidence>
<feature type="region of interest" description="Disordered" evidence="12">
    <location>
        <begin position="523"/>
        <end position="555"/>
    </location>
</feature>
<dbReference type="InterPro" id="IPR003660">
    <property type="entry name" value="HAMP_dom"/>
</dbReference>
<feature type="domain" description="Methyl-accepting transducer" evidence="14">
    <location>
        <begin position="273"/>
        <end position="502"/>
    </location>
</feature>
<dbReference type="PRINTS" id="PR00260">
    <property type="entry name" value="CHEMTRNSDUCR"/>
</dbReference>
<dbReference type="GO" id="GO:0004888">
    <property type="term" value="F:transmembrane signaling receptor activity"/>
    <property type="evidence" value="ECO:0007669"/>
    <property type="project" value="InterPro"/>
</dbReference>
<keyword evidence="8 13" id="KW-0472">Membrane</keyword>
<dbReference type="OrthoDB" id="6548746at2"/>
<proteinExistence type="inferred from homology"/>
<evidence type="ECO:0000259" key="14">
    <source>
        <dbReference type="PROSITE" id="PS50111"/>
    </source>
</evidence>
<evidence type="ECO:0000256" key="1">
    <source>
        <dbReference type="ARBA" id="ARBA00004429"/>
    </source>
</evidence>
<evidence type="ECO:0000256" key="7">
    <source>
        <dbReference type="ARBA" id="ARBA00022989"/>
    </source>
</evidence>
<sequence length="555" mass="59295">MLKNLKITTGIVAVLFLFSALLTITGFLFYSSVSQAGRNFSHTEQLTLQQQQLSDSVQTLIKTRVTISRVAIRFLKNQKDPASLASIAKLLEVAKQSADKADEYFQAYKTAPALPGQHAEVTKNVEAAYNKMHETMLASVDFLKNNNYQGYGNLDAQEAQDNLDKAYQTWRSANYQLMKQIAAENDSNYSNMLWTLLIIAIIALVTVATVWGGLRTLLLKPLSMATDYMRAISAGDLTQEIASESQNETGRLLRQLEEMRSALVVTIRSVDDATQSIFTGAAEVSAGSTDLSSRTEQQAAALEETAASMEQLTSTVKLNAENAQQATTMAKDASVMASQGGQIVAKVIANIEQISESSKQIASIIGIIDSIAFQTNILALNAAVEAARAGEQGRGFAVVAGEVRSLAGRSASAAQEIRTLIDQSTQRVNSGSTHASEAGDVMGSIVNSVNSVTQLMAEIASASAEQTRGIEQVSKAVSEMDGVTQQNAALVEESASAAASLEDQATQLRQSVAVFNTGRTPAAGQNVLRKPSLKKPLAESTSTSAGLSAENWQSF</sequence>
<dbReference type="SMART" id="SM00283">
    <property type="entry name" value="MA"/>
    <property type="match status" value="1"/>
</dbReference>
<feature type="transmembrane region" description="Helical" evidence="13">
    <location>
        <begin position="192"/>
        <end position="214"/>
    </location>
</feature>
<dbReference type="STRING" id="574096.HA38_02390"/>
<evidence type="ECO:0000313" key="16">
    <source>
        <dbReference type="EMBL" id="PWK99576.1"/>
    </source>
</evidence>
<evidence type="ECO:0000256" key="12">
    <source>
        <dbReference type="SAM" id="MobiDB-lite"/>
    </source>
</evidence>
<dbReference type="PROSITE" id="PS50111">
    <property type="entry name" value="CHEMOTAXIS_TRANSDUC_2"/>
    <property type="match status" value="1"/>
</dbReference>
<dbReference type="GO" id="GO:0007165">
    <property type="term" value="P:signal transduction"/>
    <property type="evidence" value="ECO:0007669"/>
    <property type="project" value="UniProtKB-KW"/>
</dbReference>
<comment type="similarity">
    <text evidence="10">Belongs to the methyl-accepting chemotaxis (MCP) protein family.</text>
</comment>
<dbReference type="SUPFAM" id="SSF47170">
    <property type="entry name" value="Aspartate receptor, ligand-binding domain"/>
    <property type="match status" value="1"/>
</dbReference>
<comment type="caution">
    <text evidence="16">The sequence shown here is derived from an EMBL/GenBank/DDBJ whole genome shotgun (WGS) entry which is preliminary data.</text>
</comment>
<feature type="domain" description="HAMP" evidence="15">
    <location>
        <begin position="216"/>
        <end position="268"/>
    </location>
</feature>
<feature type="compositionally biased region" description="Polar residues" evidence="12">
    <location>
        <begin position="539"/>
        <end position="555"/>
    </location>
</feature>
<dbReference type="InterPro" id="IPR035440">
    <property type="entry name" value="4HB_MCP_dom_sf"/>
</dbReference>
<evidence type="ECO:0000256" key="11">
    <source>
        <dbReference type="PROSITE-ProRule" id="PRU00284"/>
    </source>
</evidence>
<dbReference type="InterPro" id="IPR004089">
    <property type="entry name" value="MCPsignal_dom"/>
</dbReference>
<evidence type="ECO:0000256" key="2">
    <source>
        <dbReference type="ARBA" id="ARBA00022475"/>
    </source>
</evidence>
<comment type="subcellular location">
    <subcellularLocation>
        <location evidence="1">Cell inner membrane</location>
        <topology evidence="1">Multi-pass membrane protein</topology>
    </subcellularLocation>
</comment>
<keyword evidence="4" id="KW-0145">Chemotaxis</keyword>
<dbReference type="AlphaFoldDB" id="A0A2V2BL37"/>
<dbReference type="GO" id="GO:0006935">
    <property type="term" value="P:chemotaxis"/>
    <property type="evidence" value="ECO:0007669"/>
    <property type="project" value="UniProtKB-KW"/>
</dbReference>
<organism evidence="16 17">
    <name type="scientific">Pantoea allii</name>
    <dbReference type="NCBI Taxonomy" id="574096"/>
    <lineage>
        <taxon>Bacteria</taxon>
        <taxon>Pseudomonadati</taxon>
        <taxon>Pseudomonadota</taxon>
        <taxon>Gammaproteobacteria</taxon>
        <taxon>Enterobacterales</taxon>
        <taxon>Erwiniaceae</taxon>
        <taxon>Pantoea</taxon>
    </lineage>
</organism>
<reference evidence="16 17" key="1">
    <citation type="submission" date="2018-05" db="EMBL/GenBank/DDBJ databases">
        <title>Genomic Encyclopedia of Type Strains, Phase IV (KMG-V): Genome sequencing to study the core and pangenomes of soil and plant-associated prokaryotes.</title>
        <authorList>
            <person name="Whitman W."/>
        </authorList>
    </citation>
    <scope>NUCLEOTIDE SEQUENCE [LARGE SCALE GENOMIC DNA]</scope>
    <source>
        <strain evidence="16 17">PNA 200-10</strain>
    </source>
</reference>
<gene>
    <name evidence="16" type="ORF">C7431_102394</name>
</gene>
<evidence type="ECO:0000256" key="10">
    <source>
        <dbReference type="ARBA" id="ARBA00029447"/>
    </source>
</evidence>
<keyword evidence="7 13" id="KW-1133">Transmembrane helix</keyword>
<evidence type="ECO:0000256" key="13">
    <source>
        <dbReference type="SAM" id="Phobius"/>
    </source>
</evidence>
<dbReference type="CDD" id="cd19407">
    <property type="entry name" value="Tar_Tsr_sensor"/>
    <property type="match status" value="1"/>
</dbReference>
<dbReference type="CDD" id="cd11386">
    <property type="entry name" value="MCP_signal"/>
    <property type="match status" value="1"/>
</dbReference>
<dbReference type="Proteomes" id="UP000245981">
    <property type="component" value="Unassembled WGS sequence"/>
</dbReference>
<keyword evidence="9 11" id="KW-0807">Transducer</keyword>
<dbReference type="Gene3D" id="1.10.287.950">
    <property type="entry name" value="Methyl-accepting chemotaxis protein"/>
    <property type="match status" value="1"/>
</dbReference>
<dbReference type="Pfam" id="PF00672">
    <property type="entry name" value="HAMP"/>
    <property type="match status" value="1"/>
</dbReference>
<evidence type="ECO:0000259" key="15">
    <source>
        <dbReference type="PROSITE" id="PS50885"/>
    </source>
</evidence>
<dbReference type="EMBL" id="QGHF01000002">
    <property type="protein sequence ID" value="PWK99576.1"/>
    <property type="molecule type" value="Genomic_DNA"/>
</dbReference>
<dbReference type="Pfam" id="PF00015">
    <property type="entry name" value="MCPsignal"/>
    <property type="match status" value="1"/>
</dbReference>
<keyword evidence="5" id="KW-0997">Cell inner membrane</keyword>
<evidence type="ECO:0000256" key="4">
    <source>
        <dbReference type="ARBA" id="ARBA00022500"/>
    </source>
</evidence>
<evidence type="ECO:0000256" key="8">
    <source>
        <dbReference type="ARBA" id="ARBA00023136"/>
    </source>
</evidence>
<dbReference type="Gene3D" id="1.20.120.30">
    <property type="entry name" value="Aspartate receptor, ligand-binding domain"/>
    <property type="match status" value="1"/>
</dbReference>